<dbReference type="AlphaFoldDB" id="A0A1Q2SM43"/>
<evidence type="ECO:0000259" key="8">
    <source>
        <dbReference type="Pfam" id="PF10411"/>
    </source>
</evidence>
<proteinExistence type="inferred from homology"/>
<gene>
    <name evidence="10" type="ORF">TAO_0838</name>
</gene>
<dbReference type="Gene3D" id="3.10.450.70">
    <property type="entry name" value="Disulphide bond isomerase, DsbC/G, N-terminal"/>
    <property type="match status" value="1"/>
</dbReference>
<dbReference type="SUPFAM" id="SSF54423">
    <property type="entry name" value="DsbC/DsbG N-terminal domain-like"/>
    <property type="match status" value="1"/>
</dbReference>
<evidence type="ECO:0000256" key="7">
    <source>
        <dbReference type="RuleBase" id="RU364038"/>
    </source>
</evidence>
<evidence type="ECO:0000259" key="9">
    <source>
        <dbReference type="Pfam" id="PF13098"/>
    </source>
</evidence>
<dbReference type="InterPro" id="IPR009094">
    <property type="entry name" value="DiS-bond_isomerase_DsbC/G_N_sf"/>
</dbReference>
<feature type="domain" description="Thioredoxin-like fold" evidence="9">
    <location>
        <begin position="114"/>
        <end position="236"/>
    </location>
</feature>
<dbReference type="Pfam" id="PF13098">
    <property type="entry name" value="Thioredoxin_2"/>
    <property type="match status" value="1"/>
</dbReference>
<dbReference type="KEGG" id="ntt:TAO_0838"/>
<name>A0A1Q2SM43_9GAMM</name>
<dbReference type="PANTHER" id="PTHR35272:SF3">
    <property type="entry name" value="THIOL:DISULFIDE INTERCHANGE PROTEIN DSBC"/>
    <property type="match status" value="1"/>
</dbReference>
<dbReference type="RefSeq" id="WP_096526779.1">
    <property type="nucleotide sequence ID" value="NZ_AP014836.1"/>
</dbReference>
<keyword evidence="3 7" id="KW-0732">Signal</keyword>
<feature type="domain" description="Disulphide bond isomerase DsbC/G N-terminal" evidence="8">
    <location>
        <begin position="24"/>
        <end position="89"/>
    </location>
</feature>
<sequence length="246" mass="27332">MEKKISGLLFAGTLAVFSVLVVADEKITSVQTALKKFMPGVQLQSIKPTPIPGLYEIVIEGQVLYFSEDGRYAVQGQLVDLATRTNLTEERMNAVRAKAINALDKRDMIVFGPKEAKYTVNIFTDIDCPYCRQMHQHVDEYNKLGIKIRYLSFPRAGIGSASYDKAVAVWCAKDRQQALTQAKADKPIENTANKCKNPVADQFNLGQSLGVNATPTLILDDGTMLPGFIRPQALVSFLEQHYEKTK</sequence>
<dbReference type="Pfam" id="PF10411">
    <property type="entry name" value="DsbC_N"/>
    <property type="match status" value="1"/>
</dbReference>
<keyword evidence="6 7" id="KW-0676">Redox-active center</keyword>
<organism evidence="10 11">
    <name type="scientific">Candidatus Nitrosoglobus terrae</name>
    <dbReference type="NCBI Taxonomy" id="1630141"/>
    <lineage>
        <taxon>Bacteria</taxon>
        <taxon>Pseudomonadati</taxon>
        <taxon>Pseudomonadota</taxon>
        <taxon>Gammaproteobacteria</taxon>
        <taxon>Chromatiales</taxon>
        <taxon>Chromatiaceae</taxon>
        <taxon>Candidatus Nitrosoglobus</taxon>
    </lineage>
</organism>
<evidence type="ECO:0000256" key="5">
    <source>
        <dbReference type="ARBA" id="ARBA00023157"/>
    </source>
</evidence>
<dbReference type="Proteomes" id="UP000243679">
    <property type="component" value="Chromosome"/>
</dbReference>
<keyword evidence="4 7" id="KW-0574">Periplasm</keyword>
<dbReference type="InterPro" id="IPR033954">
    <property type="entry name" value="DiS-bond_Isoase_DsbC/G"/>
</dbReference>
<comment type="similarity">
    <text evidence="2 7">Belongs to the thioredoxin family. DsbC subfamily.</text>
</comment>
<evidence type="ECO:0000313" key="11">
    <source>
        <dbReference type="Proteomes" id="UP000243679"/>
    </source>
</evidence>
<dbReference type="InterPro" id="IPR036249">
    <property type="entry name" value="Thioredoxin-like_sf"/>
</dbReference>
<evidence type="ECO:0000256" key="6">
    <source>
        <dbReference type="ARBA" id="ARBA00023284"/>
    </source>
</evidence>
<dbReference type="GO" id="GO:0042597">
    <property type="term" value="C:periplasmic space"/>
    <property type="evidence" value="ECO:0007669"/>
    <property type="project" value="UniProtKB-SubCell"/>
</dbReference>
<evidence type="ECO:0000256" key="2">
    <source>
        <dbReference type="ARBA" id="ARBA00009813"/>
    </source>
</evidence>
<protein>
    <recommendedName>
        <fullName evidence="7">Thiol:disulfide interchange protein</fullName>
    </recommendedName>
</protein>
<evidence type="ECO:0000256" key="4">
    <source>
        <dbReference type="ARBA" id="ARBA00022764"/>
    </source>
</evidence>
<dbReference type="InterPro" id="IPR018950">
    <property type="entry name" value="DiS-bond_isomerase_DsbC/G_N"/>
</dbReference>
<dbReference type="PANTHER" id="PTHR35272">
    <property type="entry name" value="THIOL:DISULFIDE INTERCHANGE PROTEIN DSBC-RELATED"/>
    <property type="match status" value="1"/>
</dbReference>
<comment type="subcellular location">
    <subcellularLocation>
        <location evidence="1 7">Periplasm</location>
    </subcellularLocation>
</comment>
<evidence type="ECO:0000256" key="3">
    <source>
        <dbReference type="ARBA" id="ARBA00022729"/>
    </source>
</evidence>
<dbReference type="EMBL" id="AP014836">
    <property type="protein sequence ID" value="BAW80208.1"/>
    <property type="molecule type" value="Genomic_DNA"/>
</dbReference>
<accession>A0A1Q2SM43</accession>
<evidence type="ECO:0000313" key="10">
    <source>
        <dbReference type="EMBL" id="BAW80208.1"/>
    </source>
</evidence>
<dbReference type="Gene3D" id="3.40.30.10">
    <property type="entry name" value="Glutaredoxin"/>
    <property type="match status" value="1"/>
</dbReference>
<dbReference type="CDD" id="cd03020">
    <property type="entry name" value="DsbA_DsbC_DsbG"/>
    <property type="match status" value="1"/>
</dbReference>
<dbReference type="InterPro" id="IPR012336">
    <property type="entry name" value="Thioredoxin-like_fold"/>
</dbReference>
<keyword evidence="5" id="KW-1015">Disulfide bond</keyword>
<dbReference type="SUPFAM" id="SSF52833">
    <property type="entry name" value="Thioredoxin-like"/>
    <property type="match status" value="1"/>
</dbReference>
<keyword evidence="11" id="KW-1185">Reference proteome</keyword>
<evidence type="ECO:0000256" key="1">
    <source>
        <dbReference type="ARBA" id="ARBA00004418"/>
    </source>
</evidence>
<comment type="function">
    <text evidence="7">Required for disulfide bond formation in some periplasmic proteins. Acts by transferring its disulfide bond to other proteins and is reduced in the process.</text>
</comment>
<dbReference type="InterPro" id="IPR051470">
    <property type="entry name" value="Thiol:disulfide_interchange"/>
</dbReference>
<dbReference type="OrthoDB" id="12976at2"/>
<reference evidence="10 11" key="1">
    <citation type="journal article" date="2017" name="ISME J.">
        <title>An acid-tolerant ammonia-oxidizing ?-proteobacterium from soil.</title>
        <authorList>
            <person name="Hayatsu M."/>
            <person name="Tago K."/>
            <person name="Uchiyama I."/>
            <person name="Toyoda A."/>
            <person name="Wang Y."/>
            <person name="Shimomura Y."/>
            <person name="Okubo T."/>
            <person name="Kurisu F."/>
            <person name="Hirono Y."/>
            <person name="Nonaka K."/>
            <person name="Akiyama H."/>
            <person name="Itoh T."/>
            <person name="Takami H."/>
        </authorList>
    </citation>
    <scope>NUCLEOTIDE SEQUENCE [LARGE SCALE GENOMIC DNA]</scope>
    <source>
        <strain evidence="10 11">TAO100</strain>
    </source>
</reference>